<protein>
    <submittedName>
        <fullName evidence="1">Uncharacterized protein</fullName>
    </submittedName>
</protein>
<dbReference type="KEGG" id="rsq:Rsph17025_0129"/>
<dbReference type="EMBL" id="CP000661">
    <property type="protein sequence ID" value="ABP69040.1"/>
    <property type="molecule type" value="Genomic_DNA"/>
</dbReference>
<dbReference type="AlphaFoldDB" id="A4WNS6"/>
<organism evidence="1">
    <name type="scientific">Cereibacter sphaeroides (strain ATCC 17025 / ATH 2.4.3)</name>
    <name type="common">Rhodobacter sphaeroides</name>
    <dbReference type="NCBI Taxonomy" id="349102"/>
    <lineage>
        <taxon>Bacteria</taxon>
        <taxon>Pseudomonadati</taxon>
        <taxon>Pseudomonadota</taxon>
        <taxon>Alphaproteobacteria</taxon>
        <taxon>Rhodobacterales</taxon>
        <taxon>Paracoccaceae</taxon>
        <taxon>Cereibacter</taxon>
    </lineage>
</organism>
<evidence type="ECO:0000313" key="1">
    <source>
        <dbReference type="EMBL" id="ABP69040.1"/>
    </source>
</evidence>
<accession>A4WNS6</accession>
<sequence>MRPPLSEALLAGRRAACREGVTVGQVIHLIRALPDAVLHEIGDHLLHAYAALERPSMSDEDRIAARNAVAEALNHLGFLSAGEP</sequence>
<name>A4WNS6_CERS5</name>
<proteinExistence type="predicted"/>
<dbReference type="HOGENOM" id="CLU_2525372_0_0_5"/>
<dbReference type="STRING" id="349102.Rsph17025_0129"/>
<reference evidence="1" key="1">
    <citation type="submission" date="2007-04" db="EMBL/GenBank/DDBJ databases">
        <title>Complete sequence of chromosome of Rhodobacter sphaeroides ATCC 17025.</title>
        <authorList>
            <consortium name="US DOE Joint Genome Institute"/>
            <person name="Copeland A."/>
            <person name="Lucas S."/>
            <person name="Lapidus A."/>
            <person name="Barry K."/>
            <person name="Detter J.C."/>
            <person name="Glavina del Rio T."/>
            <person name="Hammon N."/>
            <person name="Israni S."/>
            <person name="Dalin E."/>
            <person name="Tice H."/>
            <person name="Pitluck S."/>
            <person name="Chertkov O."/>
            <person name="Brettin T."/>
            <person name="Bruce D."/>
            <person name="Han C."/>
            <person name="Schmutz J."/>
            <person name="Larimer F."/>
            <person name="Land M."/>
            <person name="Hauser L."/>
            <person name="Kyrpides N."/>
            <person name="Kim E."/>
            <person name="Richardson P."/>
            <person name="Mackenzie C."/>
            <person name="Choudhary M."/>
            <person name="Donohue T.J."/>
            <person name="Kaplan S."/>
        </authorList>
    </citation>
    <scope>NUCLEOTIDE SEQUENCE [LARGE SCALE GENOMIC DNA]</scope>
    <source>
        <strain evidence="1">ATCC 17025</strain>
    </source>
</reference>
<gene>
    <name evidence="1" type="ordered locus">Rsph17025_0129</name>
</gene>